<dbReference type="Proteomes" id="UP000770161">
    <property type="component" value="Unassembled WGS sequence"/>
</dbReference>
<dbReference type="Pfam" id="PF13508">
    <property type="entry name" value="Acetyltransf_7"/>
    <property type="match status" value="1"/>
</dbReference>
<name>A0ABS6GZW0_MAMLE</name>
<dbReference type="CDD" id="cd04301">
    <property type="entry name" value="NAT_SF"/>
    <property type="match status" value="1"/>
</dbReference>
<evidence type="ECO:0000313" key="5">
    <source>
        <dbReference type="Proteomes" id="UP000770161"/>
    </source>
</evidence>
<keyword evidence="1 4" id="KW-0808">Transferase</keyword>
<feature type="domain" description="N-acetyltransferase" evidence="3">
    <location>
        <begin position="1"/>
        <end position="143"/>
    </location>
</feature>
<reference evidence="4 5" key="1">
    <citation type="submission" date="2021-06" db="EMBL/GenBank/DDBJ databases">
        <title>Staphylococcus lentus K169 genome sequencing.</title>
        <authorList>
            <person name="Sundareshan S."/>
            <person name="Akhila D.S."/>
            <person name="Prachi D."/>
            <person name="Sivakumar R."/>
            <person name="Rajendhran J."/>
            <person name="Isloor S."/>
            <person name="Hegde N.R."/>
        </authorList>
    </citation>
    <scope>NUCLEOTIDE SEQUENCE [LARGE SCALE GENOMIC DNA]</scope>
    <source>
        <strain evidence="4 5">K169</strain>
    </source>
</reference>
<keyword evidence="5" id="KW-1185">Reference proteome</keyword>
<dbReference type="EC" id="2.3.1.-" evidence="4"/>
<gene>
    <name evidence="4" type="ORF">KQ656_13695</name>
</gene>
<evidence type="ECO:0000313" key="4">
    <source>
        <dbReference type="EMBL" id="MBU6115007.1"/>
    </source>
</evidence>
<dbReference type="GO" id="GO:0016746">
    <property type="term" value="F:acyltransferase activity"/>
    <property type="evidence" value="ECO:0007669"/>
    <property type="project" value="UniProtKB-KW"/>
</dbReference>
<dbReference type="InterPro" id="IPR000182">
    <property type="entry name" value="GNAT_dom"/>
</dbReference>
<dbReference type="EMBL" id="JAHLZN010000046">
    <property type="protein sequence ID" value="MBU6115007.1"/>
    <property type="molecule type" value="Genomic_DNA"/>
</dbReference>
<evidence type="ECO:0000256" key="2">
    <source>
        <dbReference type="ARBA" id="ARBA00023315"/>
    </source>
</evidence>
<organism evidence="4 5">
    <name type="scientific">Mammaliicoccus lentus</name>
    <name type="common">Staphylococcus lentus</name>
    <dbReference type="NCBI Taxonomy" id="42858"/>
    <lineage>
        <taxon>Bacteria</taxon>
        <taxon>Bacillati</taxon>
        <taxon>Bacillota</taxon>
        <taxon>Bacilli</taxon>
        <taxon>Bacillales</taxon>
        <taxon>Staphylococcaceae</taxon>
        <taxon>Mammaliicoccus</taxon>
    </lineage>
</organism>
<evidence type="ECO:0000256" key="1">
    <source>
        <dbReference type="ARBA" id="ARBA00022679"/>
    </source>
</evidence>
<keyword evidence="2 4" id="KW-0012">Acyltransferase</keyword>
<accession>A0ABS6GZW0</accession>
<sequence length="150" mass="17965">MIYKLREKDEETLNSLGKIWLNTNITVHNFIEEEYWQNNYENVVDAFKEAEIIVYTKNGEIIGFCGLIDNYIAGMFIVMSNRNQGIGTKIIKYLQKEKEYLSLKVYKENKKAVNFYKKNHFKIEELSEDETGNDEYTMYWKNKNKFAKQR</sequence>
<dbReference type="PANTHER" id="PTHR43800">
    <property type="entry name" value="PEPTIDYL-LYSINE N-ACETYLTRANSFERASE YJAB"/>
    <property type="match status" value="1"/>
</dbReference>
<dbReference type="PANTHER" id="PTHR43800:SF1">
    <property type="entry name" value="PEPTIDYL-LYSINE N-ACETYLTRANSFERASE YJAB"/>
    <property type="match status" value="1"/>
</dbReference>
<dbReference type="PROSITE" id="PS51186">
    <property type="entry name" value="GNAT"/>
    <property type="match status" value="1"/>
</dbReference>
<proteinExistence type="predicted"/>
<evidence type="ECO:0000259" key="3">
    <source>
        <dbReference type="PROSITE" id="PS51186"/>
    </source>
</evidence>
<dbReference type="RefSeq" id="WP_216683985.1">
    <property type="nucleotide sequence ID" value="NZ_JAHLZN010000046.1"/>
</dbReference>
<comment type="caution">
    <text evidence="4">The sequence shown here is derived from an EMBL/GenBank/DDBJ whole genome shotgun (WGS) entry which is preliminary data.</text>
</comment>
<protein>
    <submittedName>
        <fullName evidence="4">GNAT family N-acetyltransferase</fullName>
        <ecNumber evidence="4">2.3.1.-</ecNumber>
    </submittedName>
</protein>